<evidence type="ECO:0000256" key="1">
    <source>
        <dbReference type="SAM" id="MobiDB-lite"/>
    </source>
</evidence>
<protein>
    <submittedName>
        <fullName evidence="2">Uncharacterized protein</fullName>
    </submittedName>
</protein>
<dbReference type="Proteomes" id="UP000224003">
    <property type="component" value="Unassembled WGS sequence"/>
</dbReference>
<reference evidence="2 3" key="1">
    <citation type="submission" date="2017-09" db="EMBL/GenBank/DDBJ databases">
        <title>Large-scale bioinformatics analysis of Bacillus genomes uncovers conserved roles of natural products in bacterial physiology.</title>
        <authorList>
            <consortium name="Agbiome Team Llc"/>
            <person name="Bleich R.M."/>
            <person name="Grubbs K.J."/>
            <person name="Santa Maria K.C."/>
            <person name="Allen S.E."/>
            <person name="Farag S."/>
            <person name="Shank E.A."/>
            <person name="Bowers A."/>
        </authorList>
    </citation>
    <scope>NUCLEOTIDE SEQUENCE [LARGE SCALE GENOMIC DNA]</scope>
    <source>
        <strain evidence="2 3">AFS085496</strain>
    </source>
</reference>
<dbReference type="RefSeq" id="WP_098517745.1">
    <property type="nucleotide sequence ID" value="NZ_NUVX01000081.1"/>
</dbReference>
<evidence type="ECO:0000313" key="2">
    <source>
        <dbReference type="EMBL" id="PFJ29058.1"/>
    </source>
</evidence>
<name>A0A9X6WI48_BACTU</name>
<organism evidence="2 3">
    <name type="scientific">Bacillus thuringiensis</name>
    <dbReference type="NCBI Taxonomy" id="1428"/>
    <lineage>
        <taxon>Bacteria</taxon>
        <taxon>Bacillati</taxon>
        <taxon>Bacillota</taxon>
        <taxon>Bacilli</taxon>
        <taxon>Bacillales</taxon>
        <taxon>Bacillaceae</taxon>
        <taxon>Bacillus</taxon>
        <taxon>Bacillus cereus group</taxon>
    </lineage>
</organism>
<comment type="caution">
    <text evidence="2">The sequence shown here is derived from an EMBL/GenBank/DDBJ whole genome shotgun (WGS) entry which is preliminary data.</text>
</comment>
<evidence type="ECO:0000313" key="3">
    <source>
        <dbReference type="Proteomes" id="UP000224003"/>
    </source>
</evidence>
<proteinExistence type="predicted"/>
<accession>A0A9X6WI48</accession>
<feature type="region of interest" description="Disordered" evidence="1">
    <location>
        <begin position="1"/>
        <end position="21"/>
    </location>
</feature>
<gene>
    <name evidence="2" type="ORF">COJ15_32865</name>
</gene>
<dbReference type="EMBL" id="NUVX01000081">
    <property type="protein sequence ID" value="PFJ29058.1"/>
    <property type="molecule type" value="Genomic_DNA"/>
</dbReference>
<dbReference type="AlphaFoldDB" id="A0A9X6WI48"/>
<sequence length="184" mass="21964">MAKTKKPSKITKKMKKKMRHGGKLTSGEVGILKRSLKKQGIRYKNNPYHNQIQDFLVVIDVLTEGEYLFFKLQNKQYVMNESAGYIYQLELSTKKLTYADTLMIADIKEVLRVKRERRIQNHQQIEIPVEDDEFSEGYEEQMEWLKEHLKDKQKELIAAIPYISEFDESFQEEMDEKFFEEEIE</sequence>